<evidence type="ECO:0000313" key="6">
    <source>
        <dbReference type="EMBL" id="GEL59979.1"/>
    </source>
</evidence>
<protein>
    <submittedName>
        <fullName evidence="6">HxlR family transcriptional regulator</fullName>
    </submittedName>
    <submittedName>
        <fullName evidence="5">Transcriptional regulator MarR/HxlR</fullName>
    </submittedName>
</protein>
<dbReference type="InterPro" id="IPR036388">
    <property type="entry name" value="WH-like_DNA-bd_sf"/>
</dbReference>
<reference evidence="6 8" key="2">
    <citation type="submission" date="2019-07" db="EMBL/GenBank/DDBJ databases">
        <title>Whole genome shotgun sequence of Acetobacter cibinongensis NBRC 16605.</title>
        <authorList>
            <person name="Hosoyama A."/>
            <person name="Uohara A."/>
            <person name="Ohji S."/>
            <person name="Ichikawa N."/>
        </authorList>
    </citation>
    <scope>NUCLEOTIDE SEQUENCE [LARGE SCALE GENOMIC DNA]</scope>
    <source>
        <strain evidence="6 8">NBRC 16605</strain>
    </source>
</reference>
<keyword evidence="8" id="KW-1185">Reference proteome</keyword>
<dbReference type="RefSeq" id="WP_084597685.1">
    <property type="nucleotide sequence ID" value="NZ_BAMV01000049.1"/>
</dbReference>
<dbReference type="AlphaFoldDB" id="A0A0D6N6G9"/>
<sequence length="159" mass="17835">MRESEEGTRVIPFDNLDFDAVMAQPQAACAALSDNDGGLKREVLAHAGNRWSLGIVHILGVAGTLRHAELARRLDGVTQRMLTRSLRQLERDGLIIRHDYGEVPPRVDYTLTPLGKGLLVGMMPLWRWIIDNAATFRTARDRFDSERNGTFVEPRDGLN</sequence>
<keyword evidence="1" id="KW-0805">Transcription regulation</keyword>
<dbReference type="EMBL" id="BAMV01000049">
    <property type="protein sequence ID" value="GAN61632.1"/>
    <property type="molecule type" value="Genomic_DNA"/>
</dbReference>
<evidence type="ECO:0000259" key="4">
    <source>
        <dbReference type="PROSITE" id="PS51118"/>
    </source>
</evidence>
<dbReference type="Gene3D" id="1.10.10.10">
    <property type="entry name" value="Winged helix-like DNA-binding domain superfamily/Winged helix DNA-binding domain"/>
    <property type="match status" value="1"/>
</dbReference>
<dbReference type="SUPFAM" id="SSF46785">
    <property type="entry name" value="Winged helix' DNA-binding domain"/>
    <property type="match status" value="1"/>
</dbReference>
<proteinExistence type="predicted"/>
<gene>
    <name evidence="5" type="ORF">Abci_051_009</name>
    <name evidence="6" type="ORF">ACI01nite_25810</name>
</gene>
<dbReference type="EMBL" id="BJVU01000018">
    <property type="protein sequence ID" value="GEL59979.1"/>
    <property type="molecule type" value="Genomic_DNA"/>
</dbReference>
<dbReference type="GO" id="GO:0003677">
    <property type="term" value="F:DNA binding"/>
    <property type="evidence" value="ECO:0007669"/>
    <property type="project" value="UniProtKB-KW"/>
</dbReference>
<dbReference type="InterPro" id="IPR002577">
    <property type="entry name" value="HTH_HxlR"/>
</dbReference>
<evidence type="ECO:0000313" key="8">
    <source>
        <dbReference type="Proteomes" id="UP000321891"/>
    </source>
</evidence>
<dbReference type="PANTHER" id="PTHR33204">
    <property type="entry name" value="TRANSCRIPTIONAL REGULATOR, MARR FAMILY"/>
    <property type="match status" value="1"/>
</dbReference>
<dbReference type="PROSITE" id="PS51118">
    <property type="entry name" value="HTH_HXLR"/>
    <property type="match status" value="1"/>
</dbReference>
<feature type="domain" description="HTH hxlR-type" evidence="4">
    <location>
        <begin position="29"/>
        <end position="137"/>
    </location>
</feature>
<accession>A0A6N3SU30</accession>
<evidence type="ECO:0000313" key="7">
    <source>
        <dbReference type="Proteomes" id="UP000032671"/>
    </source>
</evidence>
<keyword evidence="2" id="KW-0238">DNA-binding</keyword>
<name>A0A0D6N6G9_9PROT</name>
<organism evidence="5 7">
    <name type="scientific">Acetobacter cibinongensis</name>
    <dbReference type="NCBI Taxonomy" id="146475"/>
    <lineage>
        <taxon>Bacteria</taxon>
        <taxon>Pseudomonadati</taxon>
        <taxon>Pseudomonadota</taxon>
        <taxon>Alphaproteobacteria</taxon>
        <taxon>Acetobacterales</taxon>
        <taxon>Acetobacteraceae</taxon>
        <taxon>Acetobacter</taxon>
    </lineage>
</organism>
<dbReference type="Pfam" id="PF01638">
    <property type="entry name" value="HxlR"/>
    <property type="match status" value="1"/>
</dbReference>
<dbReference type="PANTHER" id="PTHR33204:SF39">
    <property type="entry name" value="TRANSCRIPTIONAL REGULATORY PROTEIN"/>
    <property type="match status" value="1"/>
</dbReference>
<keyword evidence="3" id="KW-0804">Transcription</keyword>
<dbReference type="InterPro" id="IPR036390">
    <property type="entry name" value="WH_DNA-bd_sf"/>
</dbReference>
<dbReference type="Proteomes" id="UP000032671">
    <property type="component" value="Unassembled WGS sequence"/>
</dbReference>
<evidence type="ECO:0000256" key="3">
    <source>
        <dbReference type="ARBA" id="ARBA00023163"/>
    </source>
</evidence>
<accession>A0A0D6N6G9</accession>
<evidence type="ECO:0000256" key="1">
    <source>
        <dbReference type="ARBA" id="ARBA00023015"/>
    </source>
</evidence>
<dbReference type="Proteomes" id="UP000321891">
    <property type="component" value="Unassembled WGS sequence"/>
</dbReference>
<evidence type="ECO:0000256" key="2">
    <source>
        <dbReference type="ARBA" id="ARBA00023125"/>
    </source>
</evidence>
<reference evidence="5 7" key="1">
    <citation type="submission" date="2012-11" db="EMBL/GenBank/DDBJ databases">
        <title>Whole genome sequence of Acetobacter cibinongensis 4H-1.</title>
        <authorList>
            <person name="Azuma Y."/>
            <person name="Higashiura N."/>
            <person name="Hirakawa H."/>
            <person name="Matsushita K."/>
        </authorList>
    </citation>
    <scope>NUCLEOTIDE SEQUENCE [LARGE SCALE GENOMIC DNA]</scope>
    <source>
        <strain evidence="5 7">4H-1</strain>
    </source>
</reference>
<evidence type="ECO:0000313" key="5">
    <source>
        <dbReference type="EMBL" id="GAN61632.1"/>
    </source>
</evidence>
<comment type="caution">
    <text evidence="5">The sequence shown here is derived from an EMBL/GenBank/DDBJ whole genome shotgun (WGS) entry which is preliminary data.</text>
</comment>